<organism evidence="11 12">
    <name type="scientific">Steinernema hermaphroditum</name>
    <dbReference type="NCBI Taxonomy" id="289476"/>
    <lineage>
        <taxon>Eukaryota</taxon>
        <taxon>Metazoa</taxon>
        <taxon>Ecdysozoa</taxon>
        <taxon>Nematoda</taxon>
        <taxon>Chromadorea</taxon>
        <taxon>Rhabditida</taxon>
        <taxon>Tylenchina</taxon>
        <taxon>Panagrolaimomorpha</taxon>
        <taxon>Strongyloidoidea</taxon>
        <taxon>Steinernematidae</taxon>
        <taxon>Steinernema</taxon>
    </lineage>
</organism>
<dbReference type="InterPro" id="IPR023696">
    <property type="entry name" value="Ureohydrolase_dom_sf"/>
</dbReference>
<dbReference type="GO" id="GO:0040029">
    <property type="term" value="P:epigenetic regulation of gene expression"/>
    <property type="evidence" value="ECO:0007669"/>
    <property type="project" value="TreeGrafter"/>
</dbReference>
<dbReference type="PIRSF" id="PIRSF037913">
    <property type="entry name" value="His_deacetylse_1"/>
    <property type="match status" value="1"/>
</dbReference>
<dbReference type="InterPro" id="IPR023801">
    <property type="entry name" value="His_deacetylse_dom"/>
</dbReference>
<keyword evidence="12" id="KW-1185">Reference proteome</keyword>
<keyword evidence="6" id="KW-0539">Nucleus</keyword>
<dbReference type="InterPro" id="IPR037138">
    <property type="entry name" value="His_deacetylse_dom_sf"/>
</dbReference>
<evidence type="ECO:0000256" key="2">
    <source>
        <dbReference type="ARBA" id="ARBA00022491"/>
    </source>
</evidence>
<dbReference type="PRINTS" id="PR01270">
    <property type="entry name" value="HDASUPER"/>
</dbReference>
<proteinExistence type="inferred from homology"/>
<sequence length="401" mass="45459">MPRKDQISYFYHPNIGRFNYNRDHPMKPVRLAAVHDLVTRFGLQEHMTCVESPLASATDMKRFHTSEYIDFLRTVTPRRATLYKDQISEFNLNVDSPLVSGIFDFCSMYTGGTIAAAQRLNRKESEIAINWSGGLHHAKRSAASGFCYVNDIVIGIIELLKRHERVLYIDIDVHHGDGVEQAFANTDRVMTLSFHQYGRFFFPESGCMYDVGHGKGQFYAVNVPLKPGIDDACYHALFKPIVRKAIEAYDPMVIVMQCGADSLQDDELGGFNLTIDGHAECVRFVKGFCIPMLVLGGGGYTPNNVAKCWTYETAVLIEKEQAIPRQIPAESEYAAFFHPDYELRTINAERIEDLNTVQYMNAIRIFTESNLSLVKGPPSVQMRPIVEDYYDNDEIAKMYIG</sequence>
<evidence type="ECO:0000256" key="5">
    <source>
        <dbReference type="ARBA" id="ARBA00048287"/>
    </source>
</evidence>
<dbReference type="InterPro" id="IPR000286">
    <property type="entry name" value="HDACs"/>
</dbReference>
<dbReference type="AlphaFoldDB" id="A0AA39HBM8"/>
<keyword evidence="9" id="KW-0479">Metal-binding</keyword>
<evidence type="ECO:0000259" key="10">
    <source>
        <dbReference type="Pfam" id="PF00850"/>
    </source>
</evidence>
<evidence type="ECO:0000256" key="1">
    <source>
        <dbReference type="ARBA" id="ARBA00012111"/>
    </source>
</evidence>
<feature type="binding site" evidence="8">
    <location>
        <position position="145"/>
    </location>
    <ligand>
        <name>substrate</name>
    </ligand>
</feature>
<keyword evidence="3 6" id="KW-0378">Hydrolase</keyword>
<feature type="binding site" evidence="8">
    <location>
        <position position="95"/>
    </location>
    <ligand>
        <name>substrate</name>
    </ligand>
</feature>
<dbReference type="Proteomes" id="UP001175271">
    <property type="component" value="Unassembled WGS sequence"/>
</dbReference>
<feature type="binding site" evidence="9">
    <location>
        <position position="261"/>
    </location>
    <ligand>
        <name>a divalent metal cation</name>
        <dbReference type="ChEBI" id="CHEBI:60240"/>
    </ligand>
</feature>
<dbReference type="GO" id="GO:0046872">
    <property type="term" value="F:metal ion binding"/>
    <property type="evidence" value="ECO:0007669"/>
    <property type="project" value="UniProtKB-KW"/>
</dbReference>
<protein>
    <recommendedName>
        <fullName evidence="1 6">Histone deacetylase</fullName>
        <ecNumber evidence="1 6">3.5.1.98</ecNumber>
    </recommendedName>
</protein>
<dbReference type="Pfam" id="PF00850">
    <property type="entry name" value="Hist_deacetyl"/>
    <property type="match status" value="1"/>
</dbReference>
<evidence type="ECO:0000256" key="6">
    <source>
        <dbReference type="PIRNR" id="PIRNR037913"/>
    </source>
</evidence>
<evidence type="ECO:0000313" key="12">
    <source>
        <dbReference type="Proteomes" id="UP001175271"/>
    </source>
</evidence>
<dbReference type="PANTHER" id="PTHR10625:SF10">
    <property type="entry name" value="HISTONE DEACETYLASE HDAC1"/>
    <property type="match status" value="1"/>
</dbReference>
<keyword evidence="6" id="KW-0804">Transcription</keyword>
<name>A0AA39HBM8_9BILA</name>
<evidence type="ECO:0000256" key="4">
    <source>
        <dbReference type="ARBA" id="ARBA00022853"/>
    </source>
</evidence>
<feature type="binding site" evidence="9">
    <location>
        <position position="174"/>
    </location>
    <ligand>
        <name>a divalent metal cation</name>
        <dbReference type="ChEBI" id="CHEBI:60240"/>
    </ligand>
</feature>
<evidence type="ECO:0000256" key="9">
    <source>
        <dbReference type="PIRSR" id="PIRSR037913-3"/>
    </source>
</evidence>
<dbReference type="PRINTS" id="PR01271">
    <property type="entry name" value="HISDACETLASE"/>
</dbReference>
<dbReference type="Gene3D" id="3.40.800.20">
    <property type="entry name" value="Histone deacetylase domain"/>
    <property type="match status" value="1"/>
</dbReference>
<comment type="similarity">
    <text evidence="6">Belongs to the histone deacetylase family. HD Type 1 subfamily.</text>
</comment>
<comment type="subcellular location">
    <subcellularLocation>
        <location evidence="6">Nucleus</location>
    </subcellularLocation>
</comment>
<feature type="binding site" evidence="8">
    <location>
        <position position="300"/>
    </location>
    <ligand>
        <name>substrate</name>
    </ligand>
</feature>
<dbReference type="EC" id="3.5.1.98" evidence="1 6"/>
<keyword evidence="4 6" id="KW-0156">Chromatin regulator</keyword>
<dbReference type="SUPFAM" id="SSF52768">
    <property type="entry name" value="Arginase/deacetylase"/>
    <property type="match status" value="1"/>
</dbReference>
<evidence type="ECO:0000313" key="11">
    <source>
        <dbReference type="EMBL" id="KAK0402865.1"/>
    </source>
</evidence>
<keyword evidence="2" id="KW-0678">Repressor</keyword>
<feature type="binding site" evidence="9">
    <location>
        <position position="172"/>
    </location>
    <ligand>
        <name>a divalent metal cation</name>
        <dbReference type="ChEBI" id="CHEBI:60240"/>
    </ligand>
</feature>
<dbReference type="GO" id="GO:0141221">
    <property type="term" value="F:histone deacetylase activity, hydrolytic mechanism"/>
    <property type="evidence" value="ECO:0007669"/>
    <property type="project" value="UniProtKB-EC"/>
</dbReference>
<keyword evidence="6" id="KW-0805">Transcription regulation</keyword>
<accession>A0AA39HBM8</accession>
<reference evidence="11" key="1">
    <citation type="submission" date="2023-06" db="EMBL/GenBank/DDBJ databases">
        <title>Genomic analysis of the entomopathogenic nematode Steinernema hermaphroditum.</title>
        <authorList>
            <person name="Schwarz E.M."/>
            <person name="Heppert J.K."/>
            <person name="Baniya A."/>
            <person name="Schwartz H.T."/>
            <person name="Tan C.-H."/>
            <person name="Antoshechkin I."/>
            <person name="Sternberg P.W."/>
            <person name="Goodrich-Blair H."/>
            <person name="Dillman A.R."/>
        </authorList>
    </citation>
    <scope>NUCLEOTIDE SEQUENCE</scope>
    <source>
        <strain evidence="11">PS9179</strain>
        <tissue evidence="11">Whole animal</tissue>
    </source>
</reference>
<feature type="domain" description="Histone deacetylase" evidence="10">
    <location>
        <begin position="24"/>
        <end position="315"/>
    </location>
</feature>
<comment type="caution">
    <text evidence="11">The sequence shown here is derived from an EMBL/GenBank/DDBJ whole genome shotgun (WGS) entry which is preliminary data.</text>
</comment>
<comment type="catalytic activity">
    <reaction evidence="5 6">
        <text>N(6)-acetyl-L-lysyl-[histone] + H2O = L-lysyl-[histone] + acetate</text>
        <dbReference type="Rhea" id="RHEA:58196"/>
        <dbReference type="Rhea" id="RHEA-COMP:9845"/>
        <dbReference type="Rhea" id="RHEA-COMP:11338"/>
        <dbReference type="ChEBI" id="CHEBI:15377"/>
        <dbReference type="ChEBI" id="CHEBI:29969"/>
        <dbReference type="ChEBI" id="CHEBI:30089"/>
        <dbReference type="ChEBI" id="CHEBI:61930"/>
        <dbReference type="EC" id="3.5.1.98"/>
    </reaction>
</comment>
<dbReference type="InterPro" id="IPR003084">
    <property type="entry name" value="HDAC_I/II"/>
</dbReference>
<dbReference type="EMBL" id="JAUCMV010000004">
    <property type="protein sequence ID" value="KAK0402865.1"/>
    <property type="molecule type" value="Genomic_DNA"/>
</dbReference>
<dbReference type="GO" id="GO:0000118">
    <property type="term" value="C:histone deacetylase complex"/>
    <property type="evidence" value="ECO:0007669"/>
    <property type="project" value="UniProtKB-ARBA"/>
</dbReference>
<gene>
    <name evidence="11" type="ORF">QR680_016582</name>
</gene>
<dbReference type="PANTHER" id="PTHR10625">
    <property type="entry name" value="HISTONE DEACETYLASE HDAC1-RELATED"/>
    <property type="match status" value="1"/>
</dbReference>
<evidence type="ECO:0000256" key="7">
    <source>
        <dbReference type="PIRSR" id="PIRSR037913-1"/>
    </source>
</evidence>
<feature type="active site" description="Proton acceptor" evidence="7">
    <location>
        <position position="137"/>
    </location>
</feature>
<evidence type="ECO:0000256" key="3">
    <source>
        <dbReference type="ARBA" id="ARBA00022801"/>
    </source>
</evidence>
<evidence type="ECO:0000256" key="8">
    <source>
        <dbReference type="PIRSR" id="PIRSR037913-2"/>
    </source>
</evidence>